<evidence type="ECO:0000259" key="2">
    <source>
        <dbReference type="Pfam" id="PF13477"/>
    </source>
</evidence>
<dbReference type="Proteomes" id="UP000321580">
    <property type="component" value="Unassembled WGS sequence"/>
</dbReference>
<dbReference type="OrthoDB" id="9790710at2"/>
<dbReference type="EMBL" id="VOOR01000031">
    <property type="protein sequence ID" value="TXB62379.1"/>
    <property type="molecule type" value="Genomic_DNA"/>
</dbReference>
<reference evidence="3 4" key="1">
    <citation type="submission" date="2019-08" db="EMBL/GenBank/DDBJ databases">
        <title>Genome of Phaeodactylibacter luteus.</title>
        <authorList>
            <person name="Bowman J.P."/>
        </authorList>
    </citation>
    <scope>NUCLEOTIDE SEQUENCE [LARGE SCALE GENOMIC DNA]</scope>
    <source>
        <strain evidence="3 4">KCTC 42180</strain>
    </source>
</reference>
<dbReference type="InterPro" id="IPR028098">
    <property type="entry name" value="Glyco_trans_4-like_N"/>
</dbReference>
<feature type="domain" description="Glycosyl transferase family 1" evidence="1">
    <location>
        <begin position="206"/>
        <end position="366"/>
    </location>
</feature>
<dbReference type="Pfam" id="PF00534">
    <property type="entry name" value="Glycos_transf_1"/>
    <property type="match status" value="1"/>
</dbReference>
<dbReference type="Pfam" id="PF13477">
    <property type="entry name" value="Glyco_trans_4_2"/>
    <property type="match status" value="1"/>
</dbReference>
<feature type="domain" description="Glycosyltransferase subfamily 4-like N-terminal" evidence="2">
    <location>
        <begin position="23"/>
        <end position="168"/>
    </location>
</feature>
<name>A0A5C6RKF5_9BACT</name>
<gene>
    <name evidence="3" type="ORF">FRY97_14565</name>
</gene>
<dbReference type="SUPFAM" id="SSF53756">
    <property type="entry name" value="UDP-Glycosyltransferase/glycogen phosphorylase"/>
    <property type="match status" value="1"/>
</dbReference>
<dbReference type="AlphaFoldDB" id="A0A5C6RKF5"/>
<dbReference type="CDD" id="cd03808">
    <property type="entry name" value="GT4_CapM-like"/>
    <property type="match status" value="1"/>
</dbReference>
<protein>
    <submittedName>
        <fullName evidence="3">Glycosyltransferase family 4 protein</fullName>
    </submittedName>
</protein>
<proteinExistence type="predicted"/>
<keyword evidence="4" id="KW-1185">Reference proteome</keyword>
<keyword evidence="3" id="KW-0808">Transferase</keyword>
<evidence type="ECO:0000313" key="4">
    <source>
        <dbReference type="Proteomes" id="UP000321580"/>
    </source>
</evidence>
<accession>A0A5C6RKF5</accession>
<dbReference type="PANTHER" id="PTHR12526">
    <property type="entry name" value="GLYCOSYLTRANSFERASE"/>
    <property type="match status" value="1"/>
</dbReference>
<comment type="caution">
    <text evidence="3">The sequence shown here is derived from an EMBL/GenBank/DDBJ whole genome shotgun (WGS) entry which is preliminary data.</text>
</comment>
<dbReference type="Gene3D" id="3.40.50.2000">
    <property type="entry name" value="Glycogen Phosphorylase B"/>
    <property type="match status" value="2"/>
</dbReference>
<evidence type="ECO:0000259" key="1">
    <source>
        <dbReference type="Pfam" id="PF00534"/>
    </source>
</evidence>
<dbReference type="InterPro" id="IPR001296">
    <property type="entry name" value="Glyco_trans_1"/>
</dbReference>
<evidence type="ECO:0000313" key="3">
    <source>
        <dbReference type="EMBL" id="TXB62379.1"/>
    </source>
</evidence>
<organism evidence="3 4">
    <name type="scientific">Phaeodactylibacter luteus</name>
    <dbReference type="NCBI Taxonomy" id="1564516"/>
    <lineage>
        <taxon>Bacteria</taxon>
        <taxon>Pseudomonadati</taxon>
        <taxon>Bacteroidota</taxon>
        <taxon>Saprospiria</taxon>
        <taxon>Saprospirales</taxon>
        <taxon>Haliscomenobacteraceae</taxon>
        <taxon>Phaeodactylibacter</taxon>
    </lineage>
</organism>
<dbReference type="PANTHER" id="PTHR12526:SF638">
    <property type="entry name" value="SPORE COAT PROTEIN SA"/>
    <property type="match status" value="1"/>
</dbReference>
<dbReference type="GO" id="GO:0016757">
    <property type="term" value="F:glycosyltransferase activity"/>
    <property type="evidence" value="ECO:0007669"/>
    <property type="project" value="InterPro"/>
</dbReference>
<sequence length="398" mass="44736">MHTALKALTPQSATHKNTMAPTVAIVANSSWNIYNFRQPFIRACKQAGYRVLVIAPVDEYIRYLNEHYFTAHIPLKHLSAQGKNPLRDLLLLIELFRIYRREQPTLVFHFTAKPNIYGSMAARLAGVPNYPTVTGLGYAFLHSPLLRWLSKLLYRAALRKARKVIFHNVEDEALFLESGIARAGQTAVVNGSGLNTNHFRPLPQPRQQRFIFLFVGRLLYDKGIREYLKAARQLKRLFPKSECWIVGQLDAANPAAVSREELLREVELQNVRYFGSTTDVRPYLKQCDVFVLPSYREGMPRAVLEALAMGKPVITTDTAGCKDAISPSCGWLVPVQDSIALAKQMAAAGRLPQQELARMGAAARQRALTYFDEKQIVESYFELAQLAQAPASKAARHG</sequence>